<accession>A0ABW0XAL6</accession>
<dbReference type="InterPro" id="IPR010144">
    <property type="entry name" value="CRISPR-assoc_prot_Csd1-typ"/>
</dbReference>
<comment type="caution">
    <text evidence="1">The sequence shown here is derived from an EMBL/GenBank/DDBJ whole genome shotgun (WGS) entry which is preliminary data.</text>
</comment>
<protein>
    <submittedName>
        <fullName evidence="1">Type I-C CRISPR-associated protein Cas8c/Csd1</fullName>
    </submittedName>
</protein>
<gene>
    <name evidence="1" type="primary">cas8c</name>
    <name evidence="1" type="ORF">ACFP3U_31940</name>
</gene>
<dbReference type="Pfam" id="PF09709">
    <property type="entry name" value="Cas_Csd1"/>
    <property type="match status" value="1"/>
</dbReference>
<keyword evidence="2" id="KW-1185">Reference proteome</keyword>
<organism evidence="1 2">
    <name type="scientific">Kitasatospora misakiensis</name>
    <dbReference type="NCBI Taxonomy" id="67330"/>
    <lineage>
        <taxon>Bacteria</taxon>
        <taxon>Bacillati</taxon>
        <taxon>Actinomycetota</taxon>
        <taxon>Actinomycetes</taxon>
        <taxon>Kitasatosporales</taxon>
        <taxon>Streptomycetaceae</taxon>
        <taxon>Kitasatospora</taxon>
    </lineage>
</organism>
<sequence length="615" mass="66961">MLLQRLTERVAHQEHSYTKPATIKWAVFLDGDHTEIQDLRVPKGQPALRLAVPTSTRTVAIAPCLLADNAQYVFGVPKADPKTGEVKDKDAARAAKCRTAFADLARQWAVANPGDPTAEAVVRFLDTTIDLPADMAAGDLVAISIDGQWAHQHPSALQFWADRVSDSKGAGNTGLCLVCGHERSLLATVPISIAMGAIPAKQAKSTQLVSVNTAAQGRAGVTAGLAATPLCERCGTAATTSLGELLADPKHRRRADTAVTVWWTREPVKRNHFGNLDDPQPEDIANLIGKIFKPGTGTTEYSADVNKFYSATLGANSSRVVVCDWIDVPLPVIEDCLGRWFRDHRYLDPWSPHTTQKYPDPDTDPRYQAYPIWRLTLACARWVKAEKKYHPKSVPEGLDEALLHSALHGTPPPAWMLPRLLTRIRADRRIDGPRTALLRLALTRHHSQEHGMSGLDPDANDPAYMCGRLFATLAAVQRRAAKDTGRTVNTTITDKYFGTAMSSPATVLANLRAGAENHLRIIRRRNQPTANALEARMRDIYQHLNDVPLLLTVPEQGRFVLGYEHQRAADITAALAYKAAKEQAAGPAEPQPAGAGALFDVSDVIEAAPADAETA</sequence>
<evidence type="ECO:0000313" key="2">
    <source>
        <dbReference type="Proteomes" id="UP001595975"/>
    </source>
</evidence>
<dbReference type="RefSeq" id="WP_380229238.1">
    <property type="nucleotide sequence ID" value="NZ_JBHSOF010000060.1"/>
</dbReference>
<proteinExistence type="predicted"/>
<dbReference type="Proteomes" id="UP001595975">
    <property type="component" value="Unassembled WGS sequence"/>
</dbReference>
<dbReference type="EMBL" id="JBHSOF010000060">
    <property type="protein sequence ID" value="MFC5667567.1"/>
    <property type="molecule type" value="Genomic_DNA"/>
</dbReference>
<dbReference type="NCBIfam" id="TIGR01863">
    <property type="entry name" value="cas_Csd1"/>
    <property type="match status" value="1"/>
</dbReference>
<name>A0ABW0XAL6_9ACTN</name>
<evidence type="ECO:0000313" key="1">
    <source>
        <dbReference type="EMBL" id="MFC5667567.1"/>
    </source>
</evidence>
<reference evidence="2" key="1">
    <citation type="journal article" date="2019" name="Int. J. Syst. Evol. Microbiol.">
        <title>The Global Catalogue of Microorganisms (GCM) 10K type strain sequencing project: providing services to taxonomists for standard genome sequencing and annotation.</title>
        <authorList>
            <consortium name="The Broad Institute Genomics Platform"/>
            <consortium name="The Broad Institute Genome Sequencing Center for Infectious Disease"/>
            <person name="Wu L."/>
            <person name="Ma J."/>
        </authorList>
    </citation>
    <scope>NUCLEOTIDE SEQUENCE [LARGE SCALE GENOMIC DNA]</scope>
    <source>
        <strain evidence="2">CGMCC 4.1437</strain>
    </source>
</reference>